<dbReference type="KEGG" id="uam:UABAM_03364"/>
<feature type="domain" description="HDOD" evidence="1">
    <location>
        <begin position="23"/>
        <end position="213"/>
    </location>
</feature>
<dbReference type="SUPFAM" id="SSF109604">
    <property type="entry name" value="HD-domain/PDEase-like"/>
    <property type="match status" value="1"/>
</dbReference>
<dbReference type="GO" id="GO:0016787">
    <property type="term" value="F:hydrolase activity"/>
    <property type="evidence" value="ECO:0007669"/>
    <property type="project" value="UniProtKB-KW"/>
</dbReference>
<dbReference type="OrthoDB" id="243535at2"/>
<keyword evidence="3" id="KW-1185">Reference proteome</keyword>
<evidence type="ECO:0000313" key="3">
    <source>
        <dbReference type="Proteomes" id="UP000326354"/>
    </source>
</evidence>
<dbReference type="InterPro" id="IPR013976">
    <property type="entry name" value="HDOD"/>
</dbReference>
<sequence>MQTQELNLVSQFEDFTNEQDFKIPTIPQNTLKLLDLLNSPNSSTEEIEQVVSLDPAIAGEILKVSNSALYGSRIEVTSIKLAITRLGRRKLRTILFAISIKISFIKDQAYRKQLTRIWEKSLFCAFVCSTLAKKSKKDEEEYFLVGLMHNIGQLVIVSALQNFCEKIQSDFCIEEDLLEMLFAAHEHKLGKRLLNIWKIPEKTINVIMSQNEDSEETYILKIALSLYEEDEEATVEYLNVLNFEDVDYWLQIAAKTKQEVSSIF</sequence>
<proteinExistence type="predicted"/>
<dbReference type="PANTHER" id="PTHR33525">
    <property type="match status" value="1"/>
</dbReference>
<name>A0A5S9IPC4_UABAM</name>
<dbReference type="InterPro" id="IPR052340">
    <property type="entry name" value="RNase_Y/CdgJ"/>
</dbReference>
<dbReference type="Proteomes" id="UP000326354">
    <property type="component" value="Chromosome"/>
</dbReference>
<dbReference type="PANTHER" id="PTHR33525:SF4">
    <property type="entry name" value="CYCLIC DI-GMP PHOSPHODIESTERASE CDGJ"/>
    <property type="match status" value="1"/>
</dbReference>
<protein>
    <submittedName>
        <fullName evidence="2">Phosphohydrolase</fullName>
    </submittedName>
</protein>
<dbReference type="RefSeq" id="WP_151969125.1">
    <property type="nucleotide sequence ID" value="NZ_AP019860.1"/>
</dbReference>
<keyword evidence="2" id="KW-0378">Hydrolase</keyword>
<organism evidence="2 3">
    <name type="scientific">Uabimicrobium amorphum</name>
    <dbReference type="NCBI Taxonomy" id="2596890"/>
    <lineage>
        <taxon>Bacteria</taxon>
        <taxon>Pseudomonadati</taxon>
        <taxon>Planctomycetota</taxon>
        <taxon>Candidatus Uabimicrobiia</taxon>
        <taxon>Candidatus Uabimicrobiales</taxon>
        <taxon>Candidatus Uabimicrobiaceae</taxon>
        <taxon>Candidatus Uabimicrobium</taxon>
    </lineage>
</organism>
<dbReference type="Pfam" id="PF08668">
    <property type="entry name" value="HDOD"/>
    <property type="match status" value="1"/>
</dbReference>
<dbReference type="Gene3D" id="1.10.3210.10">
    <property type="entry name" value="Hypothetical protein af1432"/>
    <property type="match status" value="1"/>
</dbReference>
<dbReference type="EMBL" id="AP019860">
    <property type="protein sequence ID" value="BBM85001.1"/>
    <property type="molecule type" value="Genomic_DNA"/>
</dbReference>
<accession>A0A5S9IPC4</accession>
<evidence type="ECO:0000259" key="1">
    <source>
        <dbReference type="PROSITE" id="PS51833"/>
    </source>
</evidence>
<reference evidence="2 3" key="1">
    <citation type="submission" date="2019-08" db="EMBL/GenBank/DDBJ databases">
        <title>Complete genome sequence of Candidatus Uab amorphum.</title>
        <authorList>
            <person name="Shiratori T."/>
            <person name="Suzuki S."/>
            <person name="Kakizawa Y."/>
            <person name="Ishida K."/>
        </authorList>
    </citation>
    <scope>NUCLEOTIDE SEQUENCE [LARGE SCALE GENOMIC DNA]</scope>
    <source>
        <strain evidence="2 3">SRT547</strain>
    </source>
</reference>
<dbReference type="AlphaFoldDB" id="A0A5S9IPC4"/>
<dbReference type="PROSITE" id="PS51833">
    <property type="entry name" value="HDOD"/>
    <property type="match status" value="1"/>
</dbReference>
<evidence type="ECO:0000313" key="2">
    <source>
        <dbReference type="EMBL" id="BBM85001.1"/>
    </source>
</evidence>
<gene>
    <name evidence="2" type="ORF">UABAM_03364</name>
</gene>